<evidence type="ECO:0000256" key="1">
    <source>
        <dbReference type="SAM" id="Phobius"/>
    </source>
</evidence>
<dbReference type="Proteomes" id="UP001597502">
    <property type="component" value="Unassembled WGS sequence"/>
</dbReference>
<keyword evidence="4" id="KW-1185">Reference proteome</keyword>
<protein>
    <submittedName>
        <fullName evidence="3">Two-component system regulatory protein YycI</fullName>
    </submittedName>
</protein>
<keyword evidence="1" id="KW-0472">Membrane</keyword>
<sequence>MQWKQIKTLFILCFLALDVYLLFMFFDKQEESDFGYESPDSATLEEELESENITISADLPQKEIKQSYITAGKKTFTDKELDYFSALDNQEVEVLDKTFILSRFKDPVSVPDDAGEDTINELVKSRILLPENYTFGSWNKTMNTLIFFQKKKDHPVYYNQNGIIIIYLNKDNEMMFYTQTMLGKAESPSEEEQTLIKPMDAIKVLYEGNRIWPGDEITGVKLGFHTRIPLPSGEQSFAPTWIISVNEDEYFYVNAIENLATKNDEMTFLTDAIKAAMKNVQKLPDDSDIKDYVQKYLKEKLSSDNKSE</sequence>
<reference evidence="4" key="1">
    <citation type="journal article" date="2019" name="Int. J. Syst. Evol. Microbiol.">
        <title>The Global Catalogue of Microorganisms (GCM) 10K type strain sequencing project: providing services to taxonomists for standard genome sequencing and annotation.</title>
        <authorList>
            <consortium name="The Broad Institute Genomics Platform"/>
            <consortium name="The Broad Institute Genome Sequencing Center for Infectious Disease"/>
            <person name="Wu L."/>
            <person name="Ma J."/>
        </authorList>
    </citation>
    <scope>NUCLEOTIDE SEQUENCE [LARGE SCALE GENOMIC DNA]</scope>
    <source>
        <strain evidence="4">TISTR 1535</strain>
    </source>
</reference>
<comment type="caution">
    <text evidence="3">The sequence shown here is derived from an EMBL/GenBank/DDBJ whole genome shotgun (WGS) entry which is preliminary data.</text>
</comment>
<feature type="domain" description="Regulatory protein YycH-like" evidence="2">
    <location>
        <begin position="40"/>
        <end position="256"/>
    </location>
</feature>
<keyword evidence="1" id="KW-0812">Transmembrane</keyword>
<keyword evidence="1" id="KW-1133">Transmembrane helix</keyword>
<evidence type="ECO:0000313" key="3">
    <source>
        <dbReference type="EMBL" id="MFD2761316.1"/>
    </source>
</evidence>
<name>A0ABW5V793_9BACI</name>
<dbReference type="InterPro" id="IPR018604">
    <property type="entry name" value="YycI-like"/>
</dbReference>
<feature type="transmembrane region" description="Helical" evidence="1">
    <location>
        <begin position="9"/>
        <end position="26"/>
    </location>
</feature>
<dbReference type="Gene3D" id="2.40.128.690">
    <property type="entry name" value="YycH protein, domain 3-like"/>
    <property type="match status" value="1"/>
</dbReference>
<dbReference type="Pfam" id="PF09648">
    <property type="entry name" value="YycI"/>
    <property type="match status" value="1"/>
</dbReference>
<evidence type="ECO:0000313" key="4">
    <source>
        <dbReference type="Proteomes" id="UP001597502"/>
    </source>
</evidence>
<dbReference type="RefSeq" id="WP_382393691.1">
    <property type="nucleotide sequence ID" value="NZ_JBHUNA010000021.1"/>
</dbReference>
<proteinExistence type="predicted"/>
<dbReference type="EMBL" id="JBHUNA010000021">
    <property type="protein sequence ID" value="MFD2761316.1"/>
    <property type="molecule type" value="Genomic_DNA"/>
</dbReference>
<evidence type="ECO:0000259" key="2">
    <source>
        <dbReference type="Pfam" id="PF09648"/>
    </source>
</evidence>
<gene>
    <name evidence="3" type="ORF">ACFSUO_10070</name>
</gene>
<organism evidence="3 4">
    <name type="scientific">Lentibacillus juripiscarius</name>
    <dbReference type="NCBI Taxonomy" id="257446"/>
    <lineage>
        <taxon>Bacteria</taxon>
        <taxon>Bacillati</taxon>
        <taxon>Bacillota</taxon>
        <taxon>Bacilli</taxon>
        <taxon>Bacillales</taxon>
        <taxon>Bacillaceae</taxon>
        <taxon>Lentibacillus</taxon>
    </lineage>
</organism>
<accession>A0ABW5V793</accession>